<proteinExistence type="predicted"/>
<gene>
    <name evidence="3" type="ORF">AGR13a_Lc30115</name>
</gene>
<evidence type="ECO:0000259" key="1">
    <source>
        <dbReference type="Pfam" id="PF10592"/>
    </source>
</evidence>
<dbReference type="InterPro" id="IPR055101">
    <property type="entry name" value="AIPR_N"/>
</dbReference>
<accession>A0ABM9VLF0</accession>
<dbReference type="Pfam" id="PF22879">
    <property type="entry name" value="AIPR_N"/>
    <property type="match status" value="1"/>
</dbReference>
<dbReference type="Proteomes" id="UP000191812">
    <property type="component" value="Unassembled WGS sequence"/>
</dbReference>
<evidence type="ECO:0008006" key="5">
    <source>
        <dbReference type="Google" id="ProtNLM"/>
    </source>
</evidence>
<protein>
    <recommendedName>
        <fullName evidence="5">AIPR protein</fullName>
    </recommendedName>
</protein>
<dbReference type="RefSeq" id="WP_080837195.1">
    <property type="nucleotide sequence ID" value="NZ_LT009757.1"/>
</dbReference>
<dbReference type="EMBL" id="FBWH01000042">
    <property type="protein sequence ID" value="CUX58421.1"/>
    <property type="molecule type" value="Genomic_DNA"/>
</dbReference>
<reference evidence="3 4" key="1">
    <citation type="submission" date="2016-01" db="EMBL/GenBank/DDBJ databases">
        <authorList>
            <person name="Regsiter A."/>
            <person name="william w."/>
        </authorList>
    </citation>
    <scope>NUCLEOTIDE SEQUENCE [LARGE SCALE GENOMIC DNA]</scope>
    <source>
        <strain evidence="3 4">CFBP 6927</strain>
    </source>
</reference>
<comment type="caution">
    <text evidence="3">The sequence shown here is derived from an EMBL/GenBank/DDBJ whole genome shotgun (WGS) entry which is preliminary data.</text>
</comment>
<feature type="domain" description="Abortive phage infection protein C-terminal" evidence="1">
    <location>
        <begin position="249"/>
        <end position="554"/>
    </location>
</feature>
<name>A0ABM9VLF0_9HYPH</name>
<dbReference type="InterPro" id="IPR018891">
    <property type="entry name" value="AIPR_C"/>
</dbReference>
<sequence>MNATAERENSSEAKLLVALKNLAASVDTEADARKLSDRPLRPEIYLEQMLDQYLPSRGLPDAQLGSHAGMKGNIKSTVGGCTVSDDGKKLVVFNMDYRSATELWTAQRPALISLASQTLRFLKDALNRTSTGPLSVDARAVADRIVESFDDVEAVTIVLFTDGVFAGKEIDLDPIDGRSVECEVFDIRSLSRLTDRSVRDVSVPFVDRVGNPLAQISKRVDDTSYECSLIILPGEFLADLYEEYDVALLEHNVRAFLGSSNKVNVGIRRTLKNNQERFLAYNNGLSATARDVEFNEDRSAIIFVHGLQIVNGGQTLAALHHVKYAERTDISRAEVMMKLTVVREGDQAQFVGELSSYANTQSIVQIADFSANRPFHIEIERLSRSVWIPGERGLWFFERTRGQYNVARSREGNSTAAKKRFKIRCPPARKFSKTDIAKFINAWSGAPHLVSNGAQYNYQAWLDRVEEEDWTPTEDWYKALIAQAIIFKAAQKAVREGNFPGYRAQIVAYLVALVGDRIKDEIDLNVIWQRQGVSAEFQNLLSLWAPMVENSLKQAAGRSNVTQFCKRLECWDAVCKVPTSTIELTLPESREIVGK</sequence>
<organism evidence="3 4">
    <name type="scientific">Agrobacterium genomosp. 13 str. CFBP 6927</name>
    <dbReference type="NCBI Taxonomy" id="1183428"/>
    <lineage>
        <taxon>Bacteria</taxon>
        <taxon>Pseudomonadati</taxon>
        <taxon>Pseudomonadota</taxon>
        <taxon>Alphaproteobacteria</taxon>
        <taxon>Hyphomicrobiales</taxon>
        <taxon>Rhizobiaceae</taxon>
        <taxon>Rhizobium/Agrobacterium group</taxon>
        <taxon>Agrobacterium</taxon>
        <taxon>Agrobacterium tumefaciens complex</taxon>
    </lineage>
</organism>
<evidence type="ECO:0000313" key="3">
    <source>
        <dbReference type="EMBL" id="CUX58421.1"/>
    </source>
</evidence>
<dbReference type="Pfam" id="PF10592">
    <property type="entry name" value="AIPR"/>
    <property type="match status" value="1"/>
</dbReference>
<feature type="domain" description="Abortive infection phage resistance protein N-terminal" evidence="2">
    <location>
        <begin position="52"/>
        <end position="192"/>
    </location>
</feature>
<keyword evidence="4" id="KW-1185">Reference proteome</keyword>
<evidence type="ECO:0000259" key="2">
    <source>
        <dbReference type="Pfam" id="PF22879"/>
    </source>
</evidence>
<evidence type="ECO:0000313" key="4">
    <source>
        <dbReference type="Proteomes" id="UP000191812"/>
    </source>
</evidence>